<sequence>MNYKKFRKSDVFTISAAHMLHDTYSAFLAPLLPLLIEKLGMSLSTSALLEIARRIPTLFNPFFGLLAEKTEVKYFVIFTPAITAIAMSLIGLASSYTILFILLFVSGISSALFHVPSPVMVKEASGNRIGTGMSWFMVGGESARTIGPLLVTAAVSLWGLEGIYKLMPLGLVASFILYLKLKDFDFDRPVSKAKEKGDTRKLLKRYTPFFTVLASYLFFQAGMKSALTLYLPVYLISQGESLWHAGFSLSILQFFGVLGAFFAGNLSDRIGRKNTLVITSIGSALCMGLFIHFGSIYILAFLGLFLLSSGPVLMASVQDTNTHMPTFMNSIYMTISFSITSLVVFAVGLSGDNFGLETTYIICNVFAIGSIPFAFLLRKFL</sequence>
<dbReference type="eggNOG" id="COG2223">
    <property type="taxonomic scope" value="Bacteria"/>
</dbReference>
<dbReference type="GO" id="GO:0022857">
    <property type="term" value="F:transmembrane transporter activity"/>
    <property type="evidence" value="ECO:0007669"/>
    <property type="project" value="InterPro"/>
</dbReference>
<feature type="domain" description="Major facilitator superfamily (MFS) profile" evidence="6">
    <location>
        <begin position="10"/>
        <end position="381"/>
    </location>
</feature>
<dbReference type="PRINTS" id="PR01988">
    <property type="entry name" value="EXPORTERBACE"/>
</dbReference>
<feature type="transmembrane region" description="Helical" evidence="5">
    <location>
        <begin position="202"/>
        <end position="222"/>
    </location>
</feature>
<evidence type="ECO:0000259" key="6">
    <source>
        <dbReference type="PROSITE" id="PS50850"/>
    </source>
</evidence>
<organism evidence="7 8">
    <name type="scientific">Desulfotalea psychrophila (strain LSv54 / DSM 12343)</name>
    <dbReference type="NCBI Taxonomy" id="177439"/>
    <lineage>
        <taxon>Bacteria</taxon>
        <taxon>Pseudomonadati</taxon>
        <taxon>Thermodesulfobacteriota</taxon>
        <taxon>Desulfobulbia</taxon>
        <taxon>Desulfobulbales</taxon>
        <taxon>Desulfocapsaceae</taxon>
        <taxon>Desulfotalea</taxon>
    </lineage>
</organism>
<dbReference type="InterPro" id="IPR036259">
    <property type="entry name" value="MFS_trans_sf"/>
</dbReference>
<gene>
    <name evidence="7" type="ordered locus">DP1054</name>
</gene>
<keyword evidence="4 5" id="KW-0472">Membrane</keyword>
<evidence type="ECO:0000313" key="8">
    <source>
        <dbReference type="Proteomes" id="UP000000602"/>
    </source>
</evidence>
<dbReference type="InterPro" id="IPR011701">
    <property type="entry name" value="MFS"/>
</dbReference>
<keyword evidence="8" id="KW-1185">Reference proteome</keyword>
<reference evidence="8" key="1">
    <citation type="journal article" date="2004" name="Environ. Microbiol.">
        <title>The genome of Desulfotalea psychrophila, a sulfate-reducing bacterium from permanently cold Arctic sediments.</title>
        <authorList>
            <person name="Rabus R."/>
            <person name="Ruepp A."/>
            <person name="Frickey T."/>
            <person name="Rattei T."/>
            <person name="Fartmann B."/>
            <person name="Stark M."/>
            <person name="Bauer M."/>
            <person name="Zibat A."/>
            <person name="Lombardot T."/>
            <person name="Becker I."/>
            <person name="Amann J."/>
            <person name="Gellner K."/>
            <person name="Teeling H."/>
            <person name="Leuschner W.D."/>
            <person name="Gloeckner F.-O."/>
            <person name="Lupas A.N."/>
            <person name="Amann R."/>
            <person name="Klenk H.-P."/>
        </authorList>
    </citation>
    <scope>NUCLEOTIDE SEQUENCE [LARGE SCALE GENOMIC DNA]</scope>
    <source>
        <strain evidence="8">DSM 12343 / LSv54</strain>
    </source>
</reference>
<dbReference type="HOGENOM" id="CLU_040537_1_1_7"/>
<dbReference type="InterPro" id="IPR005829">
    <property type="entry name" value="Sugar_transporter_CS"/>
</dbReference>
<feature type="transmembrane region" description="Helical" evidence="5">
    <location>
        <begin position="163"/>
        <end position="181"/>
    </location>
</feature>
<dbReference type="PROSITE" id="PS00216">
    <property type="entry name" value="SUGAR_TRANSPORT_1"/>
    <property type="match status" value="1"/>
</dbReference>
<feature type="transmembrane region" description="Helical" evidence="5">
    <location>
        <begin position="329"/>
        <end position="347"/>
    </location>
</feature>
<dbReference type="GO" id="GO:0005886">
    <property type="term" value="C:plasma membrane"/>
    <property type="evidence" value="ECO:0007669"/>
    <property type="project" value="TreeGrafter"/>
</dbReference>
<comment type="subcellular location">
    <subcellularLocation>
        <location evidence="1">Membrane</location>
        <topology evidence="1">Multi-pass membrane protein</topology>
    </subcellularLocation>
</comment>
<dbReference type="InterPro" id="IPR022324">
    <property type="entry name" value="Bacilysin_exporter_BacE_put"/>
</dbReference>
<dbReference type="Proteomes" id="UP000000602">
    <property type="component" value="Chromosome"/>
</dbReference>
<proteinExistence type="predicted"/>
<dbReference type="SUPFAM" id="SSF103473">
    <property type="entry name" value="MFS general substrate transporter"/>
    <property type="match status" value="1"/>
</dbReference>
<keyword evidence="3 5" id="KW-1133">Transmembrane helix</keyword>
<evidence type="ECO:0000256" key="3">
    <source>
        <dbReference type="ARBA" id="ARBA00022989"/>
    </source>
</evidence>
<dbReference type="PANTHER" id="PTHR43129">
    <property type="entry name" value="FOSMIDOMYCIN RESISTANCE PROTEIN"/>
    <property type="match status" value="1"/>
</dbReference>
<evidence type="ECO:0000256" key="2">
    <source>
        <dbReference type="ARBA" id="ARBA00022692"/>
    </source>
</evidence>
<accession>Q6APE1</accession>
<dbReference type="OrthoDB" id="9770492at2"/>
<dbReference type="KEGG" id="dps:DP1054"/>
<dbReference type="PANTHER" id="PTHR43129:SF1">
    <property type="entry name" value="FOSMIDOMYCIN RESISTANCE PROTEIN"/>
    <property type="match status" value="1"/>
</dbReference>
<feature type="transmembrane region" description="Helical" evidence="5">
    <location>
        <begin position="242"/>
        <end position="263"/>
    </location>
</feature>
<evidence type="ECO:0000256" key="5">
    <source>
        <dbReference type="SAM" id="Phobius"/>
    </source>
</evidence>
<dbReference type="Gene3D" id="1.20.1250.20">
    <property type="entry name" value="MFS general substrate transporter like domains"/>
    <property type="match status" value="2"/>
</dbReference>
<evidence type="ECO:0000313" key="7">
    <source>
        <dbReference type="EMBL" id="CAG35783.1"/>
    </source>
</evidence>
<dbReference type="CDD" id="cd17478">
    <property type="entry name" value="MFS_FsR"/>
    <property type="match status" value="1"/>
</dbReference>
<dbReference type="PROSITE" id="PS50850">
    <property type="entry name" value="MFS"/>
    <property type="match status" value="1"/>
</dbReference>
<evidence type="ECO:0000256" key="1">
    <source>
        <dbReference type="ARBA" id="ARBA00004141"/>
    </source>
</evidence>
<name>Q6APE1_DESPS</name>
<keyword evidence="2 5" id="KW-0812">Transmembrane</keyword>
<dbReference type="AlphaFoldDB" id="Q6APE1"/>
<feature type="transmembrane region" description="Helical" evidence="5">
    <location>
        <begin position="359"/>
        <end position="377"/>
    </location>
</feature>
<feature type="transmembrane region" description="Helical" evidence="5">
    <location>
        <begin position="275"/>
        <end position="291"/>
    </location>
</feature>
<dbReference type="InterPro" id="IPR020846">
    <property type="entry name" value="MFS_dom"/>
</dbReference>
<evidence type="ECO:0000256" key="4">
    <source>
        <dbReference type="ARBA" id="ARBA00023136"/>
    </source>
</evidence>
<protein>
    <submittedName>
        <fullName evidence="7">Related to fosmidomycin resistance protein</fullName>
    </submittedName>
</protein>
<dbReference type="RefSeq" id="WP_011188297.1">
    <property type="nucleotide sequence ID" value="NC_006138.1"/>
</dbReference>
<dbReference type="Pfam" id="PF07690">
    <property type="entry name" value="MFS_1"/>
    <property type="match status" value="1"/>
</dbReference>
<feature type="transmembrane region" description="Helical" evidence="5">
    <location>
        <begin position="72"/>
        <end position="90"/>
    </location>
</feature>
<dbReference type="EMBL" id="CR522870">
    <property type="protein sequence ID" value="CAG35783.1"/>
    <property type="molecule type" value="Genomic_DNA"/>
</dbReference>